<dbReference type="EMBL" id="CP003639">
    <property type="protein sequence ID" value="AFM40447.1"/>
    <property type="molecule type" value="Genomic_DNA"/>
</dbReference>
<evidence type="ECO:0000313" key="2">
    <source>
        <dbReference type="Proteomes" id="UP000002892"/>
    </source>
</evidence>
<protein>
    <submittedName>
        <fullName evidence="1">Uncharacterized protein</fullName>
    </submittedName>
</protein>
<evidence type="ECO:0000313" key="1">
    <source>
        <dbReference type="EMBL" id="AFM40447.1"/>
    </source>
</evidence>
<keyword evidence="2" id="KW-1185">Reference proteome</keyword>
<dbReference type="Proteomes" id="UP000002892">
    <property type="component" value="Chromosome"/>
</dbReference>
<name>I4D3S3_DESAJ</name>
<organism evidence="1 2">
    <name type="scientific">Desulfosporosinus acidiphilus (strain DSM 22704 / JCM 16185 / SJ4)</name>
    <dbReference type="NCBI Taxonomy" id="646529"/>
    <lineage>
        <taxon>Bacteria</taxon>
        <taxon>Bacillati</taxon>
        <taxon>Bacillota</taxon>
        <taxon>Clostridia</taxon>
        <taxon>Eubacteriales</taxon>
        <taxon>Desulfitobacteriaceae</taxon>
        <taxon>Desulfosporosinus</taxon>
    </lineage>
</organism>
<dbReference type="OrthoDB" id="2084466at2"/>
<gene>
    <name evidence="1" type="ordered locus">Desaci_1428</name>
</gene>
<dbReference type="HOGENOM" id="CLU_2751157_0_0_9"/>
<proteinExistence type="predicted"/>
<dbReference type="KEGG" id="dai:Desaci_1428"/>
<dbReference type="AlphaFoldDB" id="I4D3S3"/>
<sequence>MLAQNPTFIISPSLCYKDQFQVGDHVETYRHCKGTVVRVDNDESGLFIVVRFETVYGEFAYDPYDLKVIP</sequence>
<dbReference type="RefSeq" id="WP_014826454.1">
    <property type="nucleotide sequence ID" value="NC_018068.1"/>
</dbReference>
<reference evidence="1 2" key="1">
    <citation type="journal article" date="2012" name="J. Bacteriol.">
        <title>Complete genome sequences of Desulfosporosinus orientis DSM765T, Desulfosporosinus youngiae DSM17734T, Desulfosporosinus meridiei DSM13257T, and Desulfosporosinus acidiphilus DSM22704T.</title>
        <authorList>
            <person name="Pester M."/>
            <person name="Brambilla E."/>
            <person name="Alazard D."/>
            <person name="Rattei T."/>
            <person name="Weinmaier T."/>
            <person name="Han J."/>
            <person name="Lucas S."/>
            <person name="Lapidus A."/>
            <person name="Cheng J.F."/>
            <person name="Goodwin L."/>
            <person name="Pitluck S."/>
            <person name="Peters L."/>
            <person name="Ovchinnikova G."/>
            <person name="Teshima H."/>
            <person name="Detter J.C."/>
            <person name="Han C.S."/>
            <person name="Tapia R."/>
            <person name="Land M.L."/>
            <person name="Hauser L."/>
            <person name="Kyrpides N.C."/>
            <person name="Ivanova N.N."/>
            <person name="Pagani I."/>
            <person name="Huntmann M."/>
            <person name="Wei C.L."/>
            <person name="Davenport K.W."/>
            <person name="Daligault H."/>
            <person name="Chain P.S."/>
            <person name="Chen A."/>
            <person name="Mavromatis K."/>
            <person name="Markowitz V."/>
            <person name="Szeto E."/>
            <person name="Mikhailova N."/>
            <person name="Pati A."/>
            <person name="Wagner M."/>
            <person name="Woyke T."/>
            <person name="Ollivier B."/>
            <person name="Klenk H.P."/>
            <person name="Spring S."/>
            <person name="Loy A."/>
        </authorList>
    </citation>
    <scope>NUCLEOTIDE SEQUENCE [LARGE SCALE GENOMIC DNA]</scope>
    <source>
        <strain evidence="2">DSM 22704 / JCM 16185 / SJ4</strain>
    </source>
</reference>
<accession>I4D3S3</accession>